<evidence type="ECO:0000313" key="1">
    <source>
        <dbReference type="EMBL" id="KTD73978.1"/>
    </source>
</evidence>
<dbReference type="EMBL" id="LNZA01000001">
    <property type="protein sequence ID" value="KTD73978.1"/>
    <property type="molecule type" value="Genomic_DNA"/>
</dbReference>
<organism evidence="1 2">
    <name type="scientific">Legionella tucsonensis</name>
    <dbReference type="NCBI Taxonomy" id="40335"/>
    <lineage>
        <taxon>Bacteria</taxon>
        <taxon>Pseudomonadati</taxon>
        <taxon>Pseudomonadota</taxon>
        <taxon>Gammaproteobacteria</taxon>
        <taxon>Legionellales</taxon>
        <taxon>Legionellaceae</taxon>
        <taxon>Legionella</taxon>
    </lineage>
</organism>
<gene>
    <name evidence="1" type="ORF">Ltuc_1825</name>
</gene>
<sequence>MPIQPNDLLILSKSLLNKATEEVEFRTCSNRSYYACYQEGCRIAPKATGYKPPSQNKKNIGHTDLHTLLSNHENQTPPNHRSQKDKAIIYIGVLMKQCFNLRVKADYRFNDTFQYNQALMAHLLADKIIKKATKLIP</sequence>
<proteinExistence type="predicted"/>
<comment type="caution">
    <text evidence="1">The sequence shown here is derived from an EMBL/GenBank/DDBJ whole genome shotgun (WGS) entry which is preliminary data.</text>
</comment>
<reference evidence="1 2" key="1">
    <citation type="submission" date="2015-11" db="EMBL/GenBank/DDBJ databases">
        <title>Genomic analysis of 38 Legionella species identifies large and diverse effector repertoires.</title>
        <authorList>
            <person name="Burstein D."/>
            <person name="Amaro F."/>
            <person name="Zusman T."/>
            <person name="Lifshitz Z."/>
            <person name="Cohen O."/>
            <person name="Gilbert J.A."/>
            <person name="Pupko T."/>
            <person name="Shuman H.A."/>
            <person name="Segal G."/>
        </authorList>
    </citation>
    <scope>NUCLEOTIDE SEQUENCE [LARGE SCALE GENOMIC DNA]</scope>
    <source>
        <strain evidence="1 2">ATCC 49180</strain>
    </source>
</reference>
<evidence type="ECO:0000313" key="2">
    <source>
        <dbReference type="Proteomes" id="UP000054693"/>
    </source>
</evidence>
<accession>A0A0W0ZY20</accession>
<dbReference type="Gene3D" id="1.20.120.330">
    <property type="entry name" value="Nucleotidyltransferases domain 2"/>
    <property type="match status" value="1"/>
</dbReference>
<dbReference type="Proteomes" id="UP000054693">
    <property type="component" value="Unassembled WGS sequence"/>
</dbReference>
<dbReference type="RefSeq" id="WP_058520966.1">
    <property type="nucleotide sequence ID" value="NZ_CAAAIP010000009.1"/>
</dbReference>
<dbReference type="AlphaFoldDB" id="A0A0W0ZY20"/>
<dbReference type="PATRIC" id="fig|40335.7.peg.1937"/>
<keyword evidence="2" id="KW-1185">Reference proteome</keyword>
<name>A0A0W0ZY20_9GAMM</name>
<dbReference type="OrthoDB" id="9880220at2"/>
<protein>
    <submittedName>
        <fullName evidence="1">Uncharacterized protein</fullName>
    </submittedName>
</protein>